<keyword evidence="1" id="KW-0812">Transmembrane</keyword>
<dbReference type="RefSeq" id="WP_191813707.1">
    <property type="nucleotide sequence ID" value="NZ_JACSQT010000004.1"/>
</dbReference>
<evidence type="ECO:0000256" key="1">
    <source>
        <dbReference type="SAM" id="Phobius"/>
    </source>
</evidence>
<organism evidence="2 3">
    <name type="scientific">Cytobacillus stercorigallinarum</name>
    <dbReference type="NCBI Taxonomy" id="2762240"/>
    <lineage>
        <taxon>Bacteria</taxon>
        <taxon>Bacillati</taxon>
        <taxon>Bacillota</taxon>
        <taxon>Bacilli</taxon>
        <taxon>Bacillales</taxon>
        <taxon>Bacillaceae</taxon>
        <taxon>Cytobacillus</taxon>
    </lineage>
</organism>
<protein>
    <recommendedName>
        <fullName evidence="4">DUF5673 domain-containing protein</fullName>
    </recommendedName>
</protein>
<evidence type="ECO:0008006" key="4">
    <source>
        <dbReference type="Google" id="ProtNLM"/>
    </source>
</evidence>
<keyword evidence="1" id="KW-0472">Membrane</keyword>
<proteinExistence type="predicted"/>
<name>A0ABR8QPL4_9BACI</name>
<keyword evidence="1" id="KW-1133">Transmembrane helix</keyword>
<feature type="transmembrane region" description="Helical" evidence="1">
    <location>
        <begin position="63"/>
        <end position="82"/>
    </location>
</feature>
<keyword evidence="3" id="KW-1185">Reference proteome</keyword>
<feature type="transmembrane region" description="Helical" evidence="1">
    <location>
        <begin position="88"/>
        <end position="111"/>
    </location>
</feature>
<evidence type="ECO:0000313" key="3">
    <source>
        <dbReference type="Proteomes" id="UP000657931"/>
    </source>
</evidence>
<dbReference type="EMBL" id="JACSQT010000004">
    <property type="protein sequence ID" value="MBD7937461.1"/>
    <property type="molecule type" value="Genomic_DNA"/>
</dbReference>
<feature type="transmembrane region" description="Helical" evidence="1">
    <location>
        <begin position="6"/>
        <end position="25"/>
    </location>
</feature>
<gene>
    <name evidence="2" type="ORF">H9655_10535</name>
</gene>
<dbReference type="Proteomes" id="UP000657931">
    <property type="component" value="Unassembled WGS sequence"/>
</dbReference>
<reference evidence="2 3" key="1">
    <citation type="submission" date="2020-08" db="EMBL/GenBank/DDBJ databases">
        <title>A Genomic Blueprint of the Chicken Gut Microbiome.</title>
        <authorList>
            <person name="Gilroy R."/>
            <person name="Ravi A."/>
            <person name="Getino M."/>
            <person name="Pursley I."/>
            <person name="Horton D.L."/>
            <person name="Alikhan N.-F."/>
            <person name="Baker D."/>
            <person name="Gharbi K."/>
            <person name="Hall N."/>
            <person name="Watson M."/>
            <person name="Adriaenssens E.M."/>
            <person name="Foster-Nyarko E."/>
            <person name="Jarju S."/>
            <person name="Secka A."/>
            <person name="Antonio M."/>
            <person name="Oren A."/>
            <person name="Chaudhuri R."/>
            <person name="La Ragione R.M."/>
            <person name="Hildebrand F."/>
            <person name="Pallen M.J."/>
        </authorList>
    </citation>
    <scope>NUCLEOTIDE SEQUENCE [LARGE SCALE GENOMIC DNA]</scope>
    <source>
        <strain evidence="2 3">Sa5YUA1</strain>
    </source>
</reference>
<evidence type="ECO:0000313" key="2">
    <source>
        <dbReference type="EMBL" id="MBD7937461.1"/>
    </source>
</evidence>
<sequence length="190" mass="22370">MKWLFAILLLMLLIFYYYRLFNVFFKIKKNRVFPLPDEVLEDIRIEAQRPIAEPKVASQKGSVFTFIFITSWVFIAIMFIVFTDQLNVANYMLLLLPLFQMEFLFNQLVFLQKGMVKGLKYIPWHKIDSYEVQSIDINNRHFGFDKKVNDGFEMKLHLGRSSQVSLLITSIEAHDQLQILLASHGIKQKA</sequence>
<comment type="caution">
    <text evidence="2">The sequence shown here is derived from an EMBL/GenBank/DDBJ whole genome shotgun (WGS) entry which is preliminary data.</text>
</comment>
<accession>A0ABR8QPL4</accession>